<dbReference type="InterPro" id="IPR036116">
    <property type="entry name" value="FN3_sf"/>
</dbReference>
<evidence type="ECO:0000313" key="2">
    <source>
        <dbReference type="Proteomes" id="UP000243006"/>
    </source>
</evidence>
<evidence type="ECO:0008006" key="3">
    <source>
        <dbReference type="Google" id="ProtNLM"/>
    </source>
</evidence>
<gene>
    <name evidence="1" type="ORF">D917_08227</name>
</gene>
<dbReference type="AlphaFoldDB" id="A0A1Y3EQG4"/>
<dbReference type="Proteomes" id="UP000243006">
    <property type="component" value="Unassembled WGS sequence"/>
</dbReference>
<sequence>MKITLSDSNSAEVIWLPPRSNKWEITDTVNVPQKQVIIRNLQPNADYSVVLVAKDGDRFTESEAQFFHTVNRTILIPDMTVEQSLSGVAWFIAVVSAGGVLIACL</sequence>
<organism evidence="1 2">
    <name type="scientific">Trichinella nativa</name>
    <dbReference type="NCBI Taxonomy" id="6335"/>
    <lineage>
        <taxon>Eukaryota</taxon>
        <taxon>Metazoa</taxon>
        <taxon>Ecdysozoa</taxon>
        <taxon>Nematoda</taxon>
        <taxon>Enoplea</taxon>
        <taxon>Dorylaimia</taxon>
        <taxon>Trichinellida</taxon>
        <taxon>Trichinellidae</taxon>
        <taxon>Trichinella</taxon>
    </lineage>
</organism>
<protein>
    <recommendedName>
        <fullName evidence="3">Fibronectin type-III domain-containing protein</fullName>
    </recommendedName>
</protein>
<accession>A0A1Y3EQG4</accession>
<dbReference type="CDD" id="cd00063">
    <property type="entry name" value="FN3"/>
    <property type="match status" value="1"/>
</dbReference>
<proteinExistence type="predicted"/>
<dbReference type="InterPro" id="IPR003961">
    <property type="entry name" value="FN3_dom"/>
</dbReference>
<comment type="caution">
    <text evidence="1">The sequence shown here is derived from an EMBL/GenBank/DDBJ whole genome shotgun (WGS) entry which is preliminary data.</text>
</comment>
<feature type="non-terminal residue" evidence="1">
    <location>
        <position position="105"/>
    </location>
</feature>
<dbReference type="SUPFAM" id="SSF49265">
    <property type="entry name" value="Fibronectin type III"/>
    <property type="match status" value="1"/>
</dbReference>
<dbReference type="EMBL" id="LVZM01008393">
    <property type="protein sequence ID" value="OUC45769.1"/>
    <property type="molecule type" value="Genomic_DNA"/>
</dbReference>
<reference evidence="1 2" key="1">
    <citation type="submission" date="2015-04" db="EMBL/GenBank/DDBJ databases">
        <title>Draft genome of the roundworm Trichinella nativa.</title>
        <authorList>
            <person name="Mitreva M."/>
        </authorList>
    </citation>
    <scope>NUCLEOTIDE SEQUENCE [LARGE SCALE GENOMIC DNA]</scope>
    <source>
        <strain evidence="1 2">ISS45</strain>
    </source>
</reference>
<evidence type="ECO:0000313" key="1">
    <source>
        <dbReference type="EMBL" id="OUC45769.1"/>
    </source>
</evidence>
<name>A0A1Y3EQG4_9BILA</name>